<organism evidence="7 8">
    <name type="scientific">Desulfarculus baarsii (strain ATCC 33931 / DSM 2075 / LMG 7858 / VKM B-1802 / 2st14)</name>
    <dbReference type="NCBI Taxonomy" id="644282"/>
    <lineage>
        <taxon>Bacteria</taxon>
        <taxon>Pseudomonadati</taxon>
        <taxon>Thermodesulfobacteriota</taxon>
        <taxon>Desulfarculia</taxon>
        <taxon>Desulfarculales</taxon>
        <taxon>Desulfarculaceae</taxon>
        <taxon>Desulfarculus</taxon>
    </lineage>
</organism>
<gene>
    <name evidence="7" type="ordered locus">Deba_3144</name>
</gene>
<accession>E1QLR2</accession>
<keyword evidence="5 6" id="KW-0472">Membrane</keyword>
<dbReference type="CDD" id="cd06581">
    <property type="entry name" value="TM_PBP1_LivM_like"/>
    <property type="match status" value="1"/>
</dbReference>
<dbReference type="KEGG" id="dbr:Deba_3144"/>
<proteinExistence type="predicted"/>
<keyword evidence="3 6" id="KW-0812">Transmembrane</keyword>
<feature type="transmembrane region" description="Helical" evidence="6">
    <location>
        <begin position="316"/>
        <end position="340"/>
    </location>
</feature>
<name>E1QLR2_DESB2</name>
<evidence type="ECO:0000313" key="7">
    <source>
        <dbReference type="EMBL" id="ADK86497.1"/>
    </source>
</evidence>
<comment type="subcellular location">
    <subcellularLocation>
        <location evidence="1">Cell membrane</location>
        <topology evidence="1">Multi-pass membrane protein</topology>
    </subcellularLocation>
</comment>
<protein>
    <submittedName>
        <fullName evidence="7">Inner-membrane translocator</fullName>
    </submittedName>
</protein>
<feature type="transmembrane region" description="Helical" evidence="6">
    <location>
        <begin position="236"/>
        <end position="260"/>
    </location>
</feature>
<feature type="transmembrane region" description="Helical" evidence="6">
    <location>
        <begin position="110"/>
        <end position="138"/>
    </location>
</feature>
<dbReference type="EMBL" id="CP002085">
    <property type="protein sequence ID" value="ADK86497.1"/>
    <property type="molecule type" value="Genomic_DNA"/>
</dbReference>
<feature type="transmembrane region" description="Helical" evidence="6">
    <location>
        <begin position="24"/>
        <end position="41"/>
    </location>
</feature>
<evidence type="ECO:0000256" key="6">
    <source>
        <dbReference type="SAM" id="Phobius"/>
    </source>
</evidence>
<dbReference type="GO" id="GO:0005886">
    <property type="term" value="C:plasma membrane"/>
    <property type="evidence" value="ECO:0007669"/>
    <property type="project" value="UniProtKB-SubCell"/>
</dbReference>
<dbReference type="Proteomes" id="UP000009047">
    <property type="component" value="Chromosome"/>
</dbReference>
<dbReference type="eggNOG" id="COG4177">
    <property type="taxonomic scope" value="Bacteria"/>
</dbReference>
<keyword evidence="8" id="KW-1185">Reference proteome</keyword>
<evidence type="ECO:0000256" key="3">
    <source>
        <dbReference type="ARBA" id="ARBA00022692"/>
    </source>
</evidence>
<dbReference type="PANTHER" id="PTHR30482">
    <property type="entry name" value="HIGH-AFFINITY BRANCHED-CHAIN AMINO ACID TRANSPORT SYSTEM PERMEASE"/>
    <property type="match status" value="1"/>
</dbReference>
<reference evidence="7 8" key="1">
    <citation type="journal article" date="2010" name="Stand. Genomic Sci.">
        <title>Complete genome sequence of Desulfarculus baarsii type strain (2st14).</title>
        <authorList>
            <person name="Sun H."/>
            <person name="Spring S."/>
            <person name="Lapidus A."/>
            <person name="Davenport K."/>
            <person name="Del Rio T.G."/>
            <person name="Tice H."/>
            <person name="Nolan M."/>
            <person name="Copeland A."/>
            <person name="Cheng J.F."/>
            <person name="Lucas S."/>
            <person name="Tapia R."/>
            <person name="Goodwin L."/>
            <person name="Pitluck S."/>
            <person name="Ivanova N."/>
            <person name="Pagani I."/>
            <person name="Mavromatis K."/>
            <person name="Ovchinnikova G."/>
            <person name="Pati A."/>
            <person name="Chen A."/>
            <person name="Palaniappan K."/>
            <person name="Hauser L."/>
            <person name="Chang Y.J."/>
            <person name="Jeffries C.D."/>
            <person name="Detter J.C."/>
            <person name="Han C."/>
            <person name="Rohde M."/>
            <person name="Brambilla E."/>
            <person name="Goker M."/>
            <person name="Woyke T."/>
            <person name="Bristow J."/>
            <person name="Eisen J.A."/>
            <person name="Markowitz V."/>
            <person name="Hugenholtz P."/>
            <person name="Kyrpides N.C."/>
            <person name="Klenk H.P."/>
            <person name="Land M."/>
        </authorList>
    </citation>
    <scope>NUCLEOTIDE SEQUENCE [LARGE SCALE GENOMIC DNA]</scope>
    <source>
        <strain evidence="8">ATCC 33931 / DSM 2075 / LMG 7858 / VKM B-1802 / 2st14</strain>
    </source>
</reference>
<dbReference type="OrthoDB" id="9780757at2"/>
<keyword evidence="2" id="KW-1003">Cell membrane</keyword>
<dbReference type="InterPro" id="IPR043428">
    <property type="entry name" value="LivM-like"/>
</dbReference>
<dbReference type="RefSeq" id="WP_013259933.1">
    <property type="nucleotide sequence ID" value="NC_014365.1"/>
</dbReference>
<evidence type="ECO:0000256" key="1">
    <source>
        <dbReference type="ARBA" id="ARBA00004651"/>
    </source>
</evidence>
<evidence type="ECO:0000256" key="2">
    <source>
        <dbReference type="ARBA" id="ARBA00022475"/>
    </source>
</evidence>
<keyword evidence="4 6" id="KW-1133">Transmembrane helix</keyword>
<evidence type="ECO:0000256" key="5">
    <source>
        <dbReference type="ARBA" id="ARBA00023136"/>
    </source>
</evidence>
<dbReference type="Pfam" id="PF02653">
    <property type="entry name" value="BPD_transp_2"/>
    <property type="match status" value="1"/>
</dbReference>
<dbReference type="HOGENOM" id="CLU_031365_1_2_7"/>
<feature type="transmembrane region" description="Helical" evidence="6">
    <location>
        <begin position="48"/>
        <end position="69"/>
    </location>
</feature>
<dbReference type="InterPro" id="IPR001851">
    <property type="entry name" value="ABC_transp_permease"/>
</dbReference>
<dbReference type="STRING" id="644282.Deba_3144"/>
<sequence>MTIWRDFFRPGPLPPRSLSRRRDVALTLLAGLAGAAALWLVERHGQPFVVHMLTLAAIYATLAVSYNLINGVAGQFSLEPNAFVACGAYVTALLTMTPDEKAMTFILEPLIWPFADICLPLPAALLIAGCLTVALAFAMGFPVFRVRGDYLAIVTLGFGEVIRVVAENAQGLTNGPLGLKGIERQTNLWWSWGLLAVTLIVVGRLVNSSYGRAMKAVREDESAAAAMGVNVFWHKMLAFCTSAFFEGVAGGLLAHLLTAINPRQFDFLFTFTLLIIIVAGGLGSTTGAVLGAFLVTFGAEYLRFVDQSFTIPLIDYAVPATPGLRMVIFSLLLVGLMIFARRGIMGRAEFSWRWLAAVIGRRRGGGAA</sequence>
<dbReference type="GO" id="GO:0015658">
    <property type="term" value="F:branched-chain amino acid transmembrane transporter activity"/>
    <property type="evidence" value="ECO:0007669"/>
    <property type="project" value="InterPro"/>
</dbReference>
<dbReference type="PANTHER" id="PTHR30482:SF10">
    <property type="entry name" value="HIGH-AFFINITY BRANCHED-CHAIN AMINO ACID TRANSPORT PROTEIN BRAE"/>
    <property type="match status" value="1"/>
</dbReference>
<feature type="transmembrane region" description="Helical" evidence="6">
    <location>
        <begin position="81"/>
        <end position="98"/>
    </location>
</feature>
<dbReference type="AlphaFoldDB" id="E1QLR2"/>
<feature type="transmembrane region" description="Helical" evidence="6">
    <location>
        <begin position="187"/>
        <end position="206"/>
    </location>
</feature>
<evidence type="ECO:0000256" key="4">
    <source>
        <dbReference type="ARBA" id="ARBA00022989"/>
    </source>
</evidence>
<evidence type="ECO:0000313" key="8">
    <source>
        <dbReference type="Proteomes" id="UP000009047"/>
    </source>
</evidence>
<feature type="transmembrane region" description="Helical" evidence="6">
    <location>
        <begin position="267"/>
        <end position="296"/>
    </location>
</feature>